<dbReference type="InterPro" id="IPR004837">
    <property type="entry name" value="NaCa_Exmemb"/>
</dbReference>
<dbReference type="GO" id="GO:0006874">
    <property type="term" value="P:intracellular calcium ion homeostasis"/>
    <property type="evidence" value="ECO:0007669"/>
    <property type="project" value="TreeGrafter"/>
</dbReference>
<feature type="compositionally biased region" description="Polar residues" evidence="7">
    <location>
        <begin position="367"/>
        <end position="376"/>
    </location>
</feature>
<feature type="transmembrane region" description="Helical" evidence="8">
    <location>
        <begin position="924"/>
        <end position="942"/>
    </location>
</feature>
<protein>
    <recommendedName>
        <fullName evidence="9">Sodium/calcium exchanger membrane region domain-containing protein</fullName>
    </recommendedName>
</protein>
<organism evidence="10 11">
    <name type="scientific">Puccinia sorghi</name>
    <dbReference type="NCBI Taxonomy" id="27349"/>
    <lineage>
        <taxon>Eukaryota</taxon>
        <taxon>Fungi</taxon>
        <taxon>Dikarya</taxon>
        <taxon>Basidiomycota</taxon>
        <taxon>Pucciniomycotina</taxon>
        <taxon>Pucciniomycetes</taxon>
        <taxon>Pucciniales</taxon>
        <taxon>Pucciniaceae</taxon>
        <taxon>Puccinia</taxon>
    </lineage>
</organism>
<name>A0A0L6VA96_9BASI</name>
<keyword evidence="11" id="KW-1185">Reference proteome</keyword>
<dbReference type="GO" id="GO:0016020">
    <property type="term" value="C:membrane"/>
    <property type="evidence" value="ECO:0007669"/>
    <property type="project" value="UniProtKB-SubCell"/>
</dbReference>
<feature type="transmembrane region" description="Helical" evidence="8">
    <location>
        <begin position="216"/>
        <end position="236"/>
    </location>
</feature>
<feature type="domain" description="Sodium/calcium exchanger membrane region" evidence="9">
    <location>
        <begin position="90"/>
        <end position="229"/>
    </location>
</feature>
<evidence type="ECO:0000256" key="5">
    <source>
        <dbReference type="ARBA" id="ARBA00022989"/>
    </source>
</evidence>
<feature type="region of interest" description="Disordered" evidence="7">
    <location>
        <begin position="292"/>
        <end position="326"/>
    </location>
</feature>
<keyword evidence="4 8" id="KW-0812">Transmembrane</keyword>
<feature type="region of interest" description="Disordered" evidence="7">
    <location>
        <begin position="568"/>
        <end position="604"/>
    </location>
</feature>
<evidence type="ECO:0000256" key="8">
    <source>
        <dbReference type="SAM" id="Phobius"/>
    </source>
</evidence>
<feature type="compositionally biased region" description="Basic and acidic residues" evidence="7">
    <location>
        <begin position="492"/>
        <end position="502"/>
    </location>
</feature>
<evidence type="ECO:0000256" key="2">
    <source>
        <dbReference type="ARBA" id="ARBA00008170"/>
    </source>
</evidence>
<evidence type="ECO:0000313" key="11">
    <source>
        <dbReference type="Proteomes" id="UP000037035"/>
    </source>
</evidence>
<dbReference type="VEuPathDB" id="FungiDB:VP01_208g3"/>
<dbReference type="PANTHER" id="PTHR12266">
    <property type="entry name" value="NA+/CA2+ K+ INDEPENDENT EXCHANGER"/>
    <property type="match status" value="1"/>
</dbReference>
<feature type="transmembrane region" description="Helical" evidence="8">
    <location>
        <begin position="82"/>
        <end position="103"/>
    </location>
</feature>
<dbReference type="Pfam" id="PF01699">
    <property type="entry name" value="Na_Ca_ex"/>
    <property type="match status" value="2"/>
</dbReference>
<dbReference type="Proteomes" id="UP000037035">
    <property type="component" value="Unassembled WGS sequence"/>
</dbReference>
<comment type="similarity">
    <text evidence="2">Belongs to the Ca(2+):cation antiporter (CaCA) (TC 2.A.19) family.</text>
</comment>
<feature type="transmembrane region" description="Helical" evidence="8">
    <location>
        <begin position="186"/>
        <end position="204"/>
    </location>
</feature>
<feature type="region of interest" description="Disordered" evidence="7">
    <location>
        <begin position="341"/>
        <end position="393"/>
    </location>
</feature>
<dbReference type="InterPro" id="IPR044880">
    <property type="entry name" value="NCX_ion-bd_dom_sf"/>
</dbReference>
<evidence type="ECO:0000313" key="10">
    <source>
        <dbReference type="EMBL" id="KNZ57716.1"/>
    </source>
</evidence>
<feature type="compositionally biased region" description="Polar residues" evidence="7">
    <location>
        <begin position="585"/>
        <end position="602"/>
    </location>
</feature>
<feature type="compositionally biased region" description="Polar residues" evidence="7">
    <location>
        <begin position="292"/>
        <end position="317"/>
    </location>
</feature>
<gene>
    <name evidence="10" type="ORF">VP01_208g3</name>
</gene>
<dbReference type="GO" id="GO:0008324">
    <property type="term" value="F:monoatomic cation transmembrane transporter activity"/>
    <property type="evidence" value="ECO:0007669"/>
    <property type="project" value="TreeGrafter"/>
</dbReference>
<feature type="transmembrane region" description="Helical" evidence="8">
    <location>
        <begin position="1035"/>
        <end position="1055"/>
    </location>
</feature>
<feature type="transmembrane region" description="Helical" evidence="8">
    <location>
        <begin position="948"/>
        <end position="973"/>
    </location>
</feature>
<evidence type="ECO:0000256" key="3">
    <source>
        <dbReference type="ARBA" id="ARBA00022448"/>
    </source>
</evidence>
<dbReference type="AlphaFoldDB" id="A0A0L6VA96"/>
<feature type="compositionally biased region" description="Basic residues" evidence="7">
    <location>
        <begin position="769"/>
        <end position="778"/>
    </location>
</feature>
<dbReference type="InterPro" id="IPR051359">
    <property type="entry name" value="CaCA_antiporter"/>
</dbReference>
<keyword evidence="6 8" id="KW-0472">Membrane</keyword>
<feature type="transmembrane region" description="Helical" evidence="8">
    <location>
        <begin position="1067"/>
        <end position="1086"/>
    </location>
</feature>
<reference evidence="10 11" key="1">
    <citation type="submission" date="2015-08" db="EMBL/GenBank/DDBJ databases">
        <title>Next Generation Sequencing and Analysis of the Genome of Puccinia sorghi L Schw, the Causal Agent of Maize Common Rust.</title>
        <authorList>
            <person name="Rochi L."/>
            <person name="Burguener G."/>
            <person name="Darino M."/>
            <person name="Turjanski A."/>
            <person name="Kreff E."/>
            <person name="Dieguez M.J."/>
            <person name="Sacco F."/>
        </authorList>
    </citation>
    <scope>NUCLEOTIDE SEQUENCE [LARGE SCALE GENOMIC DNA]</scope>
    <source>
        <strain evidence="10 11">RO10H11247</strain>
    </source>
</reference>
<sequence>MIRDQKSLYRLFALTLSILITVGLINHQTSKYLLLKKNPHFHQTARLTLRSTTAISENDHQPISLIDYSKIYYAQSTRNMRALVILSLVLWLSFLFSFVGIVASDFFCPNLSTISLRLGLSENLAGVTLLGFGNGAPDVFSTFAAIKADTGSLAIGELIGATSFIISVVVGSMSIIRPFKVPRHSFLRDLGFFIVAIVFVLIIIKEGVIHRWQANALVLLYLIYVAAVLLSTWSVGRKRIKLDQLQIARSEYNHDDQLIQPYLDDPDFPIQPNSLDANPLIPELNQGVISFNSSTRSSPQLGPPSNQSRSPSLRIETSSSLKSQDSFKSLLETSCYPMPLPVRQRRMRAPSLSYRADNPRTPINFLGPSSPSNGNGPTHPVPHPSPPQPLANASQDLIASPEAPRRRRRNTVVMNPIRPSLLGAIEFRDVVNSLARDSVSHPIPRLSGYMSPQFSYSTSQGRRSRSGSIAVIPRNISSPIAPPRRHPCPIRSDSDWPARKTEFVLPPVNTSLPGRTTSRHRLTQSQSSILPTTPRPWESAKQPSPRMDNEVNPADNEESIIELPSMDQDNLLPDRADDGPPSVYPTDQTRRPSSQAPMSSIQHPAAPLPSILITSDRQEILTLPDSPDQDGEIPSARSLPPNLERARRRHRWRVLISVIWETLFPTLKDWRIKSLLGKAVAIVSAPAVLVLTLTLPVVDETEEDSIEELQDYEEQDDHEDEIGDALIALDEERTVGLGVNKDPETEEAEEDNELVSVPPGCTDRDSNSRRSRAQKTYRQRLSEEEEHQEDGGGKAVSYPMVDVGENHAKHQEEGETFLSEAEMESEEGESENEWLIAEAERACYSGQHIARILATVQTFLAPTFWLVCLVDSPSEETGEGTVMVEVGGVRMARGTGTAIAGLLLGGFLARLVYRHLGPGHEGKVVKITLCFLGFLNSMVWILNIVNEVIQILTTFGSIFHLSNAILGLTIFGIGNSLGDFVANVTLAKMGFPVMAMSACFGGPLLNILLGIGLSSSLVMTTRGVERISLESSKSLLVPTSALLAVLLLMLVLVPIYKHFTFDKHTGILLILAYGAVFSLNLLVEIFL</sequence>
<keyword evidence="5 8" id="KW-1133">Transmembrane helix</keyword>
<dbReference type="Gene3D" id="1.20.1420.30">
    <property type="entry name" value="NCX, central ion-binding region"/>
    <property type="match status" value="2"/>
</dbReference>
<dbReference type="STRING" id="27349.A0A0L6VA96"/>
<evidence type="ECO:0000256" key="1">
    <source>
        <dbReference type="ARBA" id="ARBA00004141"/>
    </source>
</evidence>
<feature type="region of interest" description="Disordered" evidence="7">
    <location>
        <begin position="475"/>
        <end position="552"/>
    </location>
</feature>
<feature type="domain" description="Sodium/calcium exchanger membrane region" evidence="9">
    <location>
        <begin position="931"/>
        <end position="1076"/>
    </location>
</feature>
<evidence type="ECO:0000256" key="6">
    <source>
        <dbReference type="ARBA" id="ARBA00023136"/>
    </source>
</evidence>
<keyword evidence="3" id="KW-0813">Transport</keyword>
<proteinExistence type="inferred from homology"/>
<dbReference type="OrthoDB" id="2503876at2759"/>
<comment type="caution">
    <text evidence="10">The sequence shown here is derived from an EMBL/GenBank/DDBJ whole genome shotgun (WGS) entry which is preliminary data.</text>
</comment>
<feature type="region of interest" description="Disordered" evidence="7">
    <location>
        <begin position="733"/>
        <end position="796"/>
    </location>
</feature>
<dbReference type="EMBL" id="LAVV01006937">
    <property type="protein sequence ID" value="KNZ57716.1"/>
    <property type="molecule type" value="Genomic_DNA"/>
</dbReference>
<comment type="subcellular location">
    <subcellularLocation>
        <location evidence="1">Membrane</location>
        <topology evidence="1">Multi-pass membrane protein</topology>
    </subcellularLocation>
</comment>
<dbReference type="PANTHER" id="PTHR12266:SF0">
    <property type="entry name" value="MITOCHONDRIAL SODIUM_CALCIUM EXCHANGER PROTEIN"/>
    <property type="match status" value="1"/>
</dbReference>
<feature type="transmembrane region" description="Helical" evidence="8">
    <location>
        <begin position="124"/>
        <end position="146"/>
    </location>
</feature>
<feature type="compositionally biased region" description="Acidic residues" evidence="7">
    <location>
        <begin position="744"/>
        <end position="753"/>
    </location>
</feature>
<accession>A0A0L6VA96</accession>
<feature type="transmembrane region" description="Helical" evidence="8">
    <location>
        <begin position="993"/>
        <end position="1015"/>
    </location>
</feature>
<feature type="compositionally biased region" description="Pro residues" evidence="7">
    <location>
        <begin position="379"/>
        <end position="389"/>
    </location>
</feature>
<feature type="transmembrane region" description="Helical" evidence="8">
    <location>
        <begin position="158"/>
        <end position="179"/>
    </location>
</feature>
<evidence type="ECO:0000259" key="9">
    <source>
        <dbReference type="Pfam" id="PF01699"/>
    </source>
</evidence>
<evidence type="ECO:0000256" key="7">
    <source>
        <dbReference type="SAM" id="MobiDB-lite"/>
    </source>
</evidence>
<evidence type="ECO:0000256" key="4">
    <source>
        <dbReference type="ARBA" id="ARBA00022692"/>
    </source>
</evidence>